<comment type="caution">
    <text evidence="12">The sequence shown here is derived from an EMBL/GenBank/DDBJ whole genome shotgun (WGS) entry which is preliminary data.</text>
</comment>
<evidence type="ECO:0000313" key="12">
    <source>
        <dbReference type="EMBL" id="CAD8077062.1"/>
    </source>
</evidence>
<dbReference type="OMA" id="YIIEISF"/>
<evidence type="ECO:0000256" key="8">
    <source>
        <dbReference type="ARBA" id="ARBA00023180"/>
    </source>
</evidence>
<evidence type="ECO:0000256" key="6">
    <source>
        <dbReference type="ARBA" id="ARBA00022989"/>
    </source>
</evidence>
<proteinExistence type="inferred from homology"/>
<keyword evidence="9" id="KW-0119">Carbohydrate metabolism</keyword>
<keyword evidence="3 10" id="KW-0812">Transmembrane</keyword>
<comment type="similarity">
    <text evidence="2">Belongs to the malectin family.</text>
</comment>
<dbReference type="GO" id="GO:0005789">
    <property type="term" value="C:endoplasmic reticulum membrane"/>
    <property type="evidence" value="ECO:0007669"/>
    <property type="project" value="UniProtKB-SubCell"/>
</dbReference>
<organism evidence="12 13">
    <name type="scientific">Paramecium primaurelia</name>
    <dbReference type="NCBI Taxonomy" id="5886"/>
    <lineage>
        <taxon>Eukaryota</taxon>
        <taxon>Sar</taxon>
        <taxon>Alveolata</taxon>
        <taxon>Ciliophora</taxon>
        <taxon>Intramacronucleata</taxon>
        <taxon>Oligohymenophorea</taxon>
        <taxon>Peniculida</taxon>
        <taxon>Parameciidae</taxon>
        <taxon>Paramecium</taxon>
    </lineage>
</organism>
<dbReference type="PANTHER" id="PTHR13460">
    <property type="match status" value="1"/>
</dbReference>
<reference evidence="12" key="1">
    <citation type="submission" date="2021-01" db="EMBL/GenBank/DDBJ databases">
        <authorList>
            <consortium name="Genoscope - CEA"/>
            <person name="William W."/>
        </authorList>
    </citation>
    <scope>NUCLEOTIDE SEQUENCE</scope>
</reference>
<keyword evidence="7 10" id="KW-0472">Membrane</keyword>
<protein>
    <recommendedName>
        <fullName evidence="11">Malectin domain-containing protein</fullName>
    </recommendedName>
</protein>
<evidence type="ECO:0000256" key="4">
    <source>
        <dbReference type="ARBA" id="ARBA00022729"/>
    </source>
</evidence>
<evidence type="ECO:0000256" key="5">
    <source>
        <dbReference type="ARBA" id="ARBA00022824"/>
    </source>
</evidence>
<dbReference type="PANTHER" id="PTHR13460:SF0">
    <property type="entry name" value="MALECTIN"/>
    <property type="match status" value="1"/>
</dbReference>
<evidence type="ECO:0000256" key="1">
    <source>
        <dbReference type="ARBA" id="ARBA00004115"/>
    </source>
</evidence>
<dbReference type="InterPro" id="IPR021720">
    <property type="entry name" value="Malectin_dom"/>
</dbReference>
<sequence>MMKSLSYKNIVHSIDCGNYMKYRSFDGINYKSDQYFKGSSEFVDYYNEQETIKVKKTVDSELYLTQRQGQHFAYQIPLNNDQPETKNYILILNFAELQYQESNARIFEVYFGNKIVIGDLDIYQQVGTRTAYIIEISFQIVGEQIIYQGEQIYGAISKNNELIIRFKAIKSKAAIAGMMLKIEDNQVEIENIQNKKNTFKAIDGFKILSDKSLKIIENGVQEIQKGLNNNNANKYDDTNNRKSSKKEIKLFEFLINLLNILIKSPFGIVLASSFLGICLITLVELFCNKKSKFKEFNKIKNSKLD</sequence>
<comment type="subcellular location">
    <subcellularLocation>
        <location evidence="1">Endoplasmic reticulum membrane</location>
        <topology evidence="1">Single-pass type I membrane protein</topology>
    </subcellularLocation>
</comment>
<dbReference type="Pfam" id="PF11721">
    <property type="entry name" value="Malectin"/>
    <property type="match status" value="1"/>
</dbReference>
<evidence type="ECO:0000259" key="11">
    <source>
        <dbReference type="Pfam" id="PF11721"/>
    </source>
</evidence>
<dbReference type="Proteomes" id="UP000688137">
    <property type="component" value="Unassembled WGS sequence"/>
</dbReference>
<keyword evidence="4" id="KW-0732">Signal</keyword>
<dbReference type="GO" id="GO:0030246">
    <property type="term" value="F:carbohydrate binding"/>
    <property type="evidence" value="ECO:0007669"/>
    <property type="project" value="InterPro"/>
</dbReference>
<evidence type="ECO:0000256" key="9">
    <source>
        <dbReference type="ARBA" id="ARBA00023277"/>
    </source>
</evidence>
<keyword evidence="5" id="KW-0256">Endoplasmic reticulum</keyword>
<gene>
    <name evidence="12" type="ORF">PPRIM_AZ9-3.1.T0570195</name>
</gene>
<name>A0A8S1MEM2_PARPR</name>
<evidence type="ECO:0000256" key="2">
    <source>
        <dbReference type="ARBA" id="ARBA00009141"/>
    </source>
</evidence>
<evidence type="ECO:0000256" key="7">
    <source>
        <dbReference type="ARBA" id="ARBA00023136"/>
    </source>
</evidence>
<evidence type="ECO:0000313" key="13">
    <source>
        <dbReference type="Proteomes" id="UP000688137"/>
    </source>
</evidence>
<keyword evidence="6 10" id="KW-1133">Transmembrane helix</keyword>
<keyword evidence="8" id="KW-0325">Glycoprotein</keyword>
<feature type="transmembrane region" description="Helical" evidence="10">
    <location>
        <begin position="266"/>
        <end position="287"/>
    </location>
</feature>
<dbReference type="AlphaFoldDB" id="A0A8S1MEM2"/>
<feature type="domain" description="Malectin" evidence="11">
    <location>
        <begin position="11"/>
        <end position="178"/>
    </location>
</feature>
<accession>A0A8S1MEM2</accession>
<evidence type="ECO:0000256" key="3">
    <source>
        <dbReference type="ARBA" id="ARBA00022692"/>
    </source>
</evidence>
<dbReference type="EMBL" id="CAJJDM010000058">
    <property type="protein sequence ID" value="CAD8077062.1"/>
    <property type="molecule type" value="Genomic_DNA"/>
</dbReference>
<keyword evidence="13" id="KW-1185">Reference proteome</keyword>
<dbReference type="InterPro" id="IPR039155">
    <property type="entry name" value="MLEC"/>
</dbReference>
<evidence type="ECO:0000256" key="10">
    <source>
        <dbReference type="SAM" id="Phobius"/>
    </source>
</evidence>